<proteinExistence type="inferred from homology"/>
<accession>A0AAQ3SBA1</accession>
<dbReference type="Pfam" id="PF02458">
    <property type="entry name" value="Transferase"/>
    <property type="match status" value="2"/>
</dbReference>
<dbReference type="PANTHER" id="PTHR31642:SF266">
    <property type="entry name" value="HXXXD-TYPE ACYL-TRANSFERASE FAMILY PROTEIN"/>
    <property type="match status" value="1"/>
</dbReference>
<keyword evidence="3" id="KW-1185">Reference proteome</keyword>
<evidence type="ECO:0000256" key="1">
    <source>
        <dbReference type="ARBA" id="ARBA00009861"/>
    </source>
</evidence>
<evidence type="ECO:0000313" key="3">
    <source>
        <dbReference type="Proteomes" id="UP001374535"/>
    </source>
</evidence>
<gene>
    <name evidence="2" type="ORF">V8G54_001812</name>
</gene>
<sequence length="306" mass="33889">MCSENGDFSVSVTNEEVVAAVLPMQEYWLPLSNLDLLLPPLDVGVFFCYKNPNIITSTTNEMTFGTMVGSLKKALAQTLISYYVFAGEVVLNSMGEPEVLCNNRGVHFLEAEADVQLKNLNFYNPDQSIEGKFVPKKKNGGIIAIQATALQCGGIIVACTFDHMYTSISDLPPPTTTYANALLSRIYYITAEQLCHMQSLAVTRTKLECFSAFLWKMVACVASRNINSKKITVKMGIVVDGRKRLDNGNKESKVMIECYFGNVLSIPFGEKLVEELVKESLGYVMEFVHEFLSVATKEHFLGLVIG</sequence>
<dbReference type="AlphaFoldDB" id="A0AAQ3SBA1"/>
<name>A0AAQ3SBA1_VIGMU</name>
<dbReference type="PANTHER" id="PTHR31642">
    <property type="entry name" value="TRICHOTHECENE 3-O-ACETYLTRANSFERASE"/>
    <property type="match status" value="1"/>
</dbReference>
<comment type="similarity">
    <text evidence="1">Belongs to the plant acyltransferase family.</text>
</comment>
<dbReference type="Proteomes" id="UP001374535">
    <property type="component" value="Chromosome 1"/>
</dbReference>
<organism evidence="2 3">
    <name type="scientific">Vigna mungo</name>
    <name type="common">Black gram</name>
    <name type="synonym">Phaseolus mungo</name>
    <dbReference type="NCBI Taxonomy" id="3915"/>
    <lineage>
        <taxon>Eukaryota</taxon>
        <taxon>Viridiplantae</taxon>
        <taxon>Streptophyta</taxon>
        <taxon>Embryophyta</taxon>
        <taxon>Tracheophyta</taxon>
        <taxon>Spermatophyta</taxon>
        <taxon>Magnoliopsida</taxon>
        <taxon>eudicotyledons</taxon>
        <taxon>Gunneridae</taxon>
        <taxon>Pentapetalae</taxon>
        <taxon>rosids</taxon>
        <taxon>fabids</taxon>
        <taxon>Fabales</taxon>
        <taxon>Fabaceae</taxon>
        <taxon>Papilionoideae</taxon>
        <taxon>50 kb inversion clade</taxon>
        <taxon>NPAAA clade</taxon>
        <taxon>indigoferoid/millettioid clade</taxon>
        <taxon>Phaseoleae</taxon>
        <taxon>Vigna</taxon>
    </lineage>
</organism>
<reference evidence="2 3" key="1">
    <citation type="journal article" date="2023" name="Life. Sci Alliance">
        <title>Evolutionary insights into 3D genome organization and epigenetic landscape of Vigna mungo.</title>
        <authorList>
            <person name="Junaid A."/>
            <person name="Singh B."/>
            <person name="Bhatia S."/>
        </authorList>
    </citation>
    <scope>NUCLEOTIDE SEQUENCE [LARGE SCALE GENOMIC DNA]</scope>
    <source>
        <strain evidence="2">Urdbean</strain>
    </source>
</reference>
<protein>
    <submittedName>
        <fullName evidence="2">Uncharacterized protein</fullName>
    </submittedName>
</protein>
<dbReference type="GO" id="GO:0016747">
    <property type="term" value="F:acyltransferase activity, transferring groups other than amino-acyl groups"/>
    <property type="evidence" value="ECO:0007669"/>
    <property type="project" value="TreeGrafter"/>
</dbReference>
<dbReference type="InterPro" id="IPR023213">
    <property type="entry name" value="CAT-like_dom_sf"/>
</dbReference>
<dbReference type="Gene3D" id="3.30.559.10">
    <property type="entry name" value="Chloramphenicol acetyltransferase-like domain"/>
    <property type="match status" value="2"/>
</dbReference>
<dbReference type="InterPro" id="IPR050317">
    <property type="entry name" value="Plant_Fungal_Acyltransferase"/>
</dbReference>
<evidence type="ECO:0000313" key="2">
    <source>
        <dbReference type="EMBL" id="WVZ23268.1"/>
    </source>
</evidence>
<dbReference type="EMBL" id="CP144700">
    <property type="protein sequence ID" value="WVZ23268.1"/>
    <property type="molecule type" value="Genomic_DNA"/>
</dbReference>